<gene>
    <name evidence="1" type="ORF">SAMN04487948_101595</name>
</gene>
<dbReference type="RefSeq" id="WP_280141152.1">
    <property type="nucleotide sequence ID" value="NZ_FODV01000001.1"/>
</dbReference>
<evidence type="ECO:0000313" key="2">
    <source>
        <dbReference type="Proteomes" id="UP000199126"/>
    </source>
</evidence>
<evidence type="ECO:0000313" key="1">
    <source>
        <dbReference type="EMBL" id="SEO29672.1"/>
    </source>
</evidence>
<accession>A0A1H8NJC2</accession>
<evidence type="ECO:0008006" key="3">
    <source>
        <dbReference type="Google" id="ProtNLM"/>
    </source>
</evidence>
<name>A0A1H8NJC2_9EURY</name>
<sequence>MQCQECGQVGDWIGETSEWTAVGGSTRSLFECENCGNTQYTNG</sequence>
<keyword evidence="2" id="KW-1185">Reference proteome</keyword>
<dbReference type="AlphaFoldDB" id="A0A1H8NJC2"/>
<protein>
    <recommendedName>
        <fullName evidence="3">Small CPxCG-related zinc finger protein</fullName>
    </recommendedName>
</protein>
<organism evidence="1 2">
    <name type="scientific">Halogranum amylolyticum</name>
    <dbReference type="NCBI Taxonomy" id="660520"/>
    <lineage>
        <taxon>Archaea</taxon>
        <taxon>Methanobacteriati</taxon>
        <taxon>Methanobacteriota</taxon>
        <taxon>Stenosarchaea group</taxon>
        <taxon>Halobacteria</taxon>
        <taxon>Halobacteriales</taxon>
        <taxon>Haloferacaceae</taxon>
    </lineage>
</organism>
<dbReference type="Proteomes" id="UP000199126">
    <property type="component" value="Unassembled WGS sequence"/>
</dbReference>
<proteinExistence type="predicted"/>
<dbReference type="EMBL" id="FODV01000001">
    <property type="protein sequence ID" value="SEO29672.1"/>
    <property type="molecule type" value="Genomic_DNA"/>
</dbReference>
<reference evidence="2" key="1">
    <citation type="submission" date="2016-10" db="EMBL/GenBank/DDBJ databases">
        <authorList>
            <person name="Varghese N."/>
            <person name="Submissions S."/>
        </authorList>
    </citation>
    <scope>NUCLEOTIDE SEQUENCE [LARGE SCALE GENOMIC DNA]</scope>
    <source>
        <strain evidence="2">CGMCC 1.10121</strain>
    </source>
</reference>